<dbReference type="Gene3D" id="3.40.50.720">
    <property type="entry name" value="NAD(P)-binding Rossmann-like Domain"/>
    <property type="match status" value="1"/>
</dbReference>
<dbReference type="PROSITE" id="PS51257">
    <property type="entry name" value="PROKAR_LIPOPROTEIN"/>
    <property type="match status" value="1"/>
</dbReference>
<dbReference type="InterPro" id="IPR051593">
    <property type="entry name" value="Ergosterol_Biosynth_ERG27"/>
</dbReference>
<dbReference type="EMBL" id="JAUIRO010000006">
    <property type="protein sequence ID" value="KAK0710022.1"/>
    <property type="molecule type" value="Genomic_DNA"/>
</dbReference>
<dbReference type="PRINTS" id="PR00081">
    <property type="entry name" value="GDHRDH"/>
</dbReference>
<dbReference type="PANTHER" id="PTHR43647">
    <property type="entry name" value="DEHYDROGENASE"/>
    <property type="match status" value="1"/>
</dbReference>
<protein>
    <recommendedName>
        <fullName evidence="2">3beta-hydroxysteroid 3-dehydrogenase</fullName>
        <ecNumber evidence="2">1.1.1.270</ecNumber>
    </recommendedName>
</protein>
<gene>
    <name evidence="3" type="ORF">B0T26DRAFT_653162</name>
</gene>
<keyword evidence="4" id="KW-1185">Reference proteome</keyword>
<accession>A0AA40A693</accession>
<dbReference type="GO" id="GO:0005811">
    <property type="term" value="C:lipid droplet"/>
    <property type="evidence" value="ECO:0007669"/>
    <property type="project" value="TreeGrafter"/>
</dbReference>
<reference evidence="3" key="1">
    <citation type="submission" date="2023-06" db="EMBL/GenBank/DDBJ databases">
        <title>Genome-scale phylogeny and comparative genomics of the fungal order Sordariales.</title>
        <authorList>
            <consortium name="Lawrence Berkeley National Laboratory"/>
            <person name="Hensen N."/>
            <person name="Bonometti L."/>
            <person name="Westerberg I."/>
            <person name="Brannstrom I.O."/>
            <person name="Guillou S."/>
            <person name="Cros-Aarteil S."/>
            <person name="Calhoun S."/>
            <person name="Haridas S."/>
            <person name="Kuo A."/>
            <person name="Mondo S."/>
            <person name="Pangilinan J."/>
            <person name="Riley R."/>
            <person name="LaButti K."/>
            <person name="Andreopoulos B."/>
            <person name="Lipzen A."/>
            <person name="Chen C."/>
            <person name="Yanf M."/>
            <person name="Daum C."/>
            <person name="Ng V."/>
            <person name="Clum A."/>
            <person name="Steindorff A."/>
            <person name="Ohm R."/>
            <person name="Martin F."/>
            <person name="Silar P."/>
            <person name="Natvig D."/>
            <person name="Lalanne C."/>
            <person name="Gautier V."/>
            <person name="Ament-velasquez S.L."/>
            <person name="Kruys A."/>
            <person name="Hutchinson M.I."/>
            <person name="Powell A.J."/>
            <person name="Barry K."/>
            <person name="Miller A.N."/>
            <person name="Grigoriev I.V."/>
            <person name="Debuchy R."/>
            <person name="Gladieux P."/>
            <person name="Thoren M.H."/>
            <person name="Johannesson H."/>
        </authorList>
    </citation>
    <scope>NUCLEOTIDE SEQUENCE</scope>
    <source>
        <strain evidence="3">SMH2392-1A</strain>
    </source>
</reference>
<evidence type="ECO:0000313" key="3">
    <source>
        <dbReference type="EMBL" id="KAK0710022.1"/>
    </source>
</evidence>
<dbReference type="EC" id="1.1.1.270" evidence="2"/>
<dbReference type="Proteomes" id="UP001172101">
    <property type="component" value="Unassembled WGS sequence"/>
</dbReference>
<dbReference type="SUPFAM" id="SSF51735">
    <property type="entry name" value="NAD(P)-binding Rossmann-fold domains"/>
    <property type="match status" value="1"/>
</dbReference>
<evidence type="ECO:0000256" key="1">
    <source>
        <dbReference type="ARBA" id="ARBA00023589"/>
    </source>
</evidence>
<dbReference type="GO" id="GO:0005789">
    <property type="term" value="C:endoplasmic reticulum membrane"/>
    <property type="evidence" value="ECO:0007669"/>
    <property type="project" value="TreeGrafter"/>
</dbReference>
<dbReference type="GO" id="GO:0000253">
    <property type="term" value="F:3-beta-hydroxysteroid 3-dehydrogenase (NADP+) activity"/>
    <property type="evidence" value="ECO:0007669"/>
    <property type="project" value="UniProtKB-EC"/>
</dbReference>
<evidence type="ECO:0000313" key="4">
    <source>
        <dbReference type="Proteomes" id="UP001172101"/>
    </source>
</evidence>
<organism evidence="3 4">
    <name type="scientific">Lasiosphaeria miniovina</name>
    <dbReference type="NCBI Taxonomy" id="1954250"/>
    <lineage>
        <taxon>Eukaryota</taxon>
        <taxon>Fungi</taxon>
        <taxon>Dikarya</taxon>
        <taxon>Ascomycota</taxon>
        <taxon>Pezizomycotina</taxon>
        <taxon>Sordariomycetes</taxon>
        <taxon>Sordariomycetidae</taxon>
        <taxon>Sordariales</taxon>
        <taxon>Lasiosphaeriaceae</taxon>
        <taxon>Lasiosphaeria</taxon>
    </lineage>
</organism>
<dbReference type="GeneID" id="85321701"/>
<comment type="pathway">
    <text evidence="1">Steroid biosynthesis; zymosterol biosynthesis; zymosterol from lanosterol: step 5/6.</text>
</comment>
<dbReference type="RefSeq" id="XP_060293326.1">
    <property type="nucleotide sequence ID" value="XM_060438431.1"/>
</dbReference>
<dbReference type="PANTHER" id="PTHR43647:SF4">
    <property type="entry name" value="KETOREDUCTASE (KR) DOMAIN-CONTAINING PROTEIN"/>
    <property type="match status" value="1"/>
</dbReference>
<comment type="caution">
    <text evidence="3">The sequence shown here is derived from an EMBL/GenBank/DDBJ whole genome shotgun (WGS) entry which is preliminary data.</text>
</comment>
<name>A0AA40A693_9PEZI</name>
<sequence>MTTTTRPGSGSVLITGANGGFGCGIVSKMVSTPELAVYHGIYTTRDGSSAPALKTALASATAKSHSHEVLSLDLSRLASVREVAAGINARVASGKLPPIRALILNAAYNDLGQQAFTEDGFDMGFAATYLGHWLLTLLLLQSMDRQHGRVVVVGGSSYDVHHPIHKLGGYYKDKKWQTLINGDSIDAVAEGTWSSNNDDAPSKAGVRRYGAAKMCAVMMLLELQKRLDADPALSSLSVVGIDPGSMATGIVRRGDWFTRTVLFPVVVPALAPVMAWSGNPTPTFRSVSRSADDLLSAAFDSDPARLRGRYLDGSQLKDVSPEAADEAKRAVVWRDSVKYTHLTSGDTMLVNWA</sequence>
<dbReference type="InterPro" id="IPR002347">
    <property type="entry name" value="SDR_fam"/>
</dbReference>
<dbReference type="AlphaFoldDB" id="A0AA40A693"/>
<proteinExistence type="predicted"/>
<dbReference type="GO" id="GO:0005741">
    <property type="term" value="C:mitochondrial outer membrane"/>
    <property type="evidence" value="ECO:0007669"/>
    <property type="project" value="TreeGrafter"/>
</dbReference>
<dbReference type="Pfam" id="PF00106">
    <property type="entry name" value="adh_short"/>
    <property type="match status" value="1"/>
</dbReference>
<dbReference type="InterPro" id="IPR036291">
    <property type="entry name" value="NAD(P)-bd_dom_sf"/>
</dbReference>
<evidence type="ECO:0000256" key="2">
    <source>
        <dbReference type="ARBA" id="ARBA00023621"/>
    </source>
</evidence>